<dbReference type="Pfam" id="PF22456">
    <property type="entry name" value="PqqF-like_C_4"/>
    <property type="match status" value="1"/>
</dbReference>
<comment type="caution">
    <text evidence="13">The sequence shown here is derived from an EMBL/GenBank/DDBJ whole genome shotgun (WGS) entry which is preliminary data.</text>
</comment>
<dbReference type="FunFam" id="3.30.830.10:FF:000005">
    <property type="entry name" value="nardilysin isoform X1"/>
    <property type="match status" value="1"/>
</dbReference>
<dbReference type="Pfam" id="PF16187">
    <property type="entry name" value="Peptidase_M16_M"/>
    <property type="match status" value="1"/>
</dbReference>
<dbReference type="PANTHER" id="PTHR43690:SF18">
    <property type="entry name" value="INSULIN-DEGRADING ENZYME-RELATED"/>
    <property type="match status" value="1"/>
</dbReference>
<keyword evidence="5" id="KW-0862">Zinc</keyword>
<evidence type="ECO:0000256" key="2">
    <source>
        <dbReference type="ARBA" id="ARBA00022670"/>
    </source>
</evidence>
<dbReference type="GO" id="GO:0046872">
    <property type="term" value="F:metal ion binding"/>
    <property type="evidence" value="ECO:0007669"/>
    <property type="project" value="UniProtKB-KW"/>
</dbReference>
<evidence type="ECO:0000256" key="3">
    <source>
        <dbReference type="ARBA" id="ARBA00022723"/>
    </source>
</evidence>
<dbReference type="InterPro" id="IPR007863">
    <property type="entry name" value="Peptidase_M16_C"/>
</dbReference>
<dbReference type="InterPro" id="IPR011765">
    <property type="entry name" value="Pept_M16_N"/>
</dbReference>
<proteinExistence type="inferred from homology"/>
<feature type="compositionally biased region" description="Basic and acidic residues" evidence="8">
    <location>
        <begin position="12"/>
        <end position="26"/>
    </location>
</feature>
<dbReference type="InterPro" id="IPR011249">
    <property type="entry name" value="Metalloenz_LuxS/M16"/>
</dbReference>
<dbReference type="Pfam" id="PF00675">
    <property type="entry name" value="Peptidase_M16"/>
    <property type="match status" value="1"/>
</dbReference>
<evidence type="ECO:0008006" key="15">
    <source>
        <dbReference type="Google" id="ProtNLM"/>
    </source>
</evidence>
<dbReference type="InterPro" id="IPR054734">
    <property type="entry name" value="PqqF-like_C_4"/>
</dbReference>
<feature type="compositionally biased region" description="Acidic residues" evidence="8">
    <location>
        <begin position="52"/>
        <end position="79"/>
    </location>
</feature>
<organism evidence="13 14">
    <name type="scientific">Pythium oligandrum</name>
    <name type="common">Mycoparasitic fungus</name>
    <dbReference type="NCBI Taxonomy" id="41045"/>
    <lineage>
        <taxon>Eukaryota</taxon>
        <taxon>Sar</taxon>
        <taxon>Stramenopiles</taxon>
        <taxon>Oomycota</taxon>
        <taxon>Peronosporomycetes</taxon>
        <taxon>Pythiales</taxon>
        <taxon>Pythiaceae</taxon>
        <taxon>Pythium</taxon>
    </lineage>
</organism>
<evidence type="ECO:0000313" key="14">
    <source>
        <dbReference type="Proteomes" id="UP000794436"/>
    </source>
</evidence>
<feature type="domain" description="Peptidase M16 N-terminal" evidence="9">
    <location>
        <begin position="95"/>
        <end position="222"/>
    </location>
</feature>
<feature type="region of interest" description="Disordered" evidence="8">
    <location>
        <begin position="1"/>
        <end position="26"/>
    </location>
</feature>
<dbReference type="EMBL" id="SPLM01000144">
    <property type="protein sequence ID" value="TMW57430.1"/>
    <property type="molecule type" value="Genomic_DNA"/>
</dbReference>
<feature type="domain" description="Peptidase M16 middle/third" evidence="11">
    <location>
        <begin position="442"/>
        <end position="730"/>
    </location>
</feature>
<dbReference type="Proteomes" id="UP000794436">
    <property type="component" value="Unassembled WGS sequence"/>
</dbReference>
<dbReference type="GO" id="GO:0004222">
    <property type="term" value="F:metalloendopeptidase activity"/>
    <property type="evidence" value="ECO:0007669"/>
    <property type="project" value="InterPro"/>
</dbReference>
<evidence type="ECO:0000256" key="6">
    <source>
        <dbReference type="ARBA" id="ARBA00023049"/>
    </source>
</evidence>
<dbReference type="AlphaFoldDB" id="A0A8K1C6N6"/>
<evidence type="ECO:0000259" key="11">
    <source>
        <dbReference type="Pfam" id="PF16187"/>
    </source>
</evidence>
<evidence type="ECO:0000313" key="13">
    <source>
        <dbReference type="EMBL" id="TMW57430.1"/>
    </source>
</evidence>
<evidence type="ECO:0000256" key="5">
    <source>
        <dbReference type="ARBA" id="ARBA00022833"/>
    </source>
</evidence>
<dbReference type="InterPro" id="IPR001431">
    <property type="entry name" value="Pept_M16_Zn_BS"/>
</dbReference>
<gene>
    <name evidence="13" type="ORF">Poli38472_003355</name>
</gene>
<evidence type="ECO:0000259" key="12">
    <source>
        <dbReference type="Pfam" id="PF22456"/>
    </source>
</evidence>
<feature type="domain" description="Peptidase M16 C-terminal" evidence="10">
    <location>
        <begin position="249"/>
        <end position="436"/>
    </location>
</feature>
<evidence type="ECO:0000259" key="9">
    <source>
        <dbReference type="Pfam" id="PF00675"/>
    </source>
</evidence>
<name>A0A8K1C6N6_PYTOL</name>
<dbReference type="GO" id="GO:0005737">
    <property type="term" value="C:cytoplasm"/>
    <property type="evidence" value="ECO:0007669"/>
    <property type="project" value="UniProtKB-ARBA"/>
</dbReference>
<reference evidence="13" key="1">
    <citation type="submission" date="2019-03" db="EMBL/GenBank/DDBJ databases">
        <title>Long read genome sequence of the mycoparasitic Pythium oligandrum ATCC 38472 isolated from sugarbeet rhizosphere.</title>
        <authorList>
            <person name="Gaulin E."/>
        </authorList>
    </citation>
    <scope>NUCLEOTIDE SEQUENCE</scope>
    <source>
        <strain evidence="13">ATCC 38472_TT</strain>
    </source>
</reference>
<dbReference type="InterPro" id="IPR032632">
    <property type="entry name" value="Peptidase_M16_M"/>
</dbReference>
<feature type="compositionally biased region" description="Basic and acidic residues" evidence="8">
    <location>
        <begin position="1002"/>
        <end position="1011"/>
    </location>
</feature>
<keyword evidence="6" id="KW-0482">Metalloprotease</keyword>
<keyword evidence="3" id="KW-0479">Metal-binding</keyword>
<feature type="compositionally biased region" description="Basic and acidic residues" evidence="8">
    <location>
        <begin position="80"/>
        <end position="89"/>
    </location>
</feature>
<sequence length="1066" mass="119943">MEATQHTMTMDMVERSKSPSDKKEYRLLTLPNALQVLLISTINVPRPQGDGGESEDEDEDEFDESDEEDDDEAMSDEEGSEHSAFEDGGHALQHRRAGACLTVGVGSFAEPENLPGLAHYLEHMVFMGSEKYPDENEFEAFLSSHGGFSNGATDNEVTSYTFEVGPAHLEQALDMFAQFFIAPLMKADALERELSAIESEFSQATQSDQTRMQQVLCDTAPSSHPYHRFGWGNRKSLKENAERDGIPVRDEILAFYNRYYSANLMKLVVCGEDSLDDLEKWVRTSYSAIPNKQVTRPTFENAGAPFGAGIDASPLLCRVVPVRDIHTLHLNWAIPTVFGQHRQKPADYVASLLGHESEGSILSLLKARGWISSLTAGVTDSDGFDCGTYGAKFDITIKLTLEGISQWEEIIAAVFEYLVMLRASGYPEWVFEELQALADISFRFQEDTSAVEHCEELASIMQDMFHVEPQDLLRYDLFSGPFDRDGVVNVVKYLTPENLRVVLISQTNAAHDTFKANVIEEEWFGVKYTKEVITSATIGRWSNATANTALHLPKQNPFIPKDFALVGNASEVTGTVDPQSPQEFAFGRSWFTADGTFLMPRAYLSYLIQLPSVTQNVEHLVLTELFVKLVRDALNEYAYHASVAELMYSLRVKESGLELLFGGFNDKLATLVQVVTDKLFTGAIKLERFEPIRQDMLREYRNSLIKPAHKARYLRLQLLERHAFPVDTAIAALESASTDRLMAFVSGTLWTSGAFLATFAHGNVSSTTADEMKQIVEHGLELVSTPLQPQNWPARHIHKLPVVESGLRIEAKSERAEEKNSQVEYYFQFGEHDVRLLAYADLLHQLMEEPLFDTLRTKQELGYDVSCTVRLTHGVIGYGIMVQSSLFTVDYIDSCIERFLVDFERAIASMPEEHFQDHIKAQILKKLEPDHTLLETSHRYWYEITSGRLIFDINERLASEFELCTKAELLAYYRAGILQAPRKLVVHVIGQASVNVTGATREQLKQESKEAKRNKKRKGGKEAAPRVPPTVISDLYDFKTKLAYYPDRFQLGGKATEADSEDRTAL</sequence>
<evidence type="ECO:0000256" key="1">
    <source>
        <dbReference type="ARBA" id="ARBA00007261"/>
    </source>
</evidence>
<keyword evidence="2" id="KW-0645">Protease</keyword>
<dbReference type="OrthoDB" id="952271at2759"/>
<feature type="region of interest" description="Disordered" evidence="8">
    <location>
        <begin position="41"/>
        <end position="91"/>
    </location>
</feature>
<dbReference type="SUPFAM" id="SSF63411">
    <property type="entry name" value="LuxS/MPP-like metallohydrolase"/>
    <property type="match status" value="4"/>
</dbReference>
<comment type="similarity">
    <text evidence="1 7">Belongs to the peptidase M16 family.</text>
</comment>
<protein>
    <recommendedName>
        <fullName evidence="15">Nardilysin</fullName>
    </recommendedName>
</protein>
<evidence type="ECO:0000256" key="8">
    <source>
        <dbReference type="SAM" id="MobiDB-lite"/>
    </source>
</evidence>
<feature type="region of interest" description="Disordered" evidence="8">
    <location>
        <begin position="1000"/>
        <end position="1027"/>
    </location>
</feature>
<evidence type="ECO:0000259" key="10">
    <source>
        <dbReference type="Pfam" id="PF05193"/>
    </source>
</evidence>
<evidence type="ECO:0000256" key="7">
    <source>
        <dbReference type="RuleBase" id="RU004447"/>
    </source>
</evidence>
<keyword evidence="14" id="KW-1185">Reference proteome</keyword>
<dbReference type="GO" id="GO:0006508">
    <property type="term" value="P:proteolysis"/>
    <property type="evidence" value="ECO:0007669"/>
    <property type="project" value="UniProtKB-KW"/>
</dbReference>
<feature type="domain" description="Coenzyme PQQ synthesis protein F-like C-terminal lobe" evidence="12">
    <location>
        <begin position="842"/>
        <end position="941"/>
    </location>
</feature>
<accession>A0A8K1C6N6</accession>
<dbReference type="Pfam" id="PF05193">
    <property type="entry name" value="Peptidase_M16_C"/>
    <property type="match status" value="1"/>
</dbReference>
<dbReference type="PROSITE" id="PS00143">
    <property type="entry name" value="INSULINASE"/>
    <property type="match status" value="1"/>
</dbReference>
<evidence type="ECO:0000256" key="4">
    <source>
        <dbReference type="ARBA" id="ARBA00022801"/>
    </source>
</evidence>
<dbReference type="Gene3D" id="3.30.830.10">
    <property type="entry name" value="Metalloenzyme, LuxS/M16 peptidase-like"/>
    <property type="match status" value="4"/>
</dbReference>
<keyword evidence="4" id="KW-0378">Hydrolase</keyword>
<dbReference type="InterPro" id="IPR050626">
    <property type="entry name" value="Peptidase_M16"/>
</dbReference>
<dbReference type="PANTHER" id="PTHR43690">
    <property type="entry name" value="NARDILYSIN"/>
    <property type="match status" value="1"/>
</dbReference>